<keyword evidence="3" id="KW-1185">Reference proteome</keyword>
<sequence length="60" mass="7349">MDDFDRPSKEQIRSWMRKRWEEWAPLPDAATLRQQVLQERRDPRWDTDRSTPPSRRPGLT</sequence>
<evidence type="ECO:0000313" key="2">
    <source>
        <dbReference type="EMBL" id="MFC5458885.1"/>
    </source>
</evidence>
<comment type="caution">
    <text evidence="2">The sequence shown here is derived from an EMBL/GenBank/DDBJ whole genome shotgun (WGS) entry which is preliminary data.</text>
</comment>
<organism evidence="2 3">
    <name type="scientific">Massilia niabensis</name>
    <dbReference type="NCBI Taxonomy" id="544910"/>
    <lineage>
        <taxon>Bacteria</taxon>
        <taxon>Pseudomonadati</taxon>
        <taxon>Pseudomonadota</taxon>
        <taxon>Betaproteobacteria</taxon>
        <taxon>Burkholderiales</taxon>
        <taxon>Oxalobacteraceae</taxon>
        <taxon>Telluria group</taxon>
        <taxon>Massilia</taxon>
    </lineage>
</organism>
<accession>A0ABW0KZG9</accession>
<gene>
    <name evidence="2" type="ORF">ACFPN5_03560</name>
</gene>
<dbReference type="Proteomes" id="UP001596050">
    <property type="component" value="Unassembled WGS sequence"/>
</dbReference>
<dbReference type="RefSeq" id="WP_379780171.1">
    <property type="nucleotide sequence ID" value="NZ_JBHSMU010000004.1"/>
</dbReference>
<dbReference type="EMBL" id="JBHSMU010000004">
    <property type="protein sequence ID" value="MFC5458885.1"/>
    <property type="molecule type" value="Genomic_DNA"/>
</dbReference>
<feature type="region of interest" description="Disordered" evidence="1">
    <location>
        <begin position="34"/>
        <end position="60"/>
    </location>
</feature>
<protein>
    <submittedName>
        <fullName evidence="2">Uncharacterized protein</fullName>
    </submittedName>
</protein>
<name>A0ABW0KZG9_9BURK</name>
<evidence type="ECO:0000313" key="3">
    <source>
        <dbReference type="Proteomes" id="UP001596050"/>
    </source>
</evidence>
<proteinExistence type="predicted"/>
<evidence type="ECO:0000256" key="1">
    <source>
        <dbReference type="SAM" id="MobiDB-lite"/>
    </source>
</evidence>
<reference evidence="3" key="1">
    <citation type="journal article" date="2019" name="Int. J. Syst. Evol. Microbiol.">
        <title>The Global Catalogue of Microorganisms (GCM) 10K type strain sequencing project: providing services to taxonomists for standard genome sequencing and annotation.</title>
        <authorList>
            <consortium name="The Broad Institute Genomics Platform"/>
            <consortium name="The Broad Institute Genome Sequencing Center for Infectious Disease"/>
            <person name="Wu L."/>
            <person name="Ma J."/>
        </authorList>
    </citation>
    <scope>NUCLEOTIDE SEQUENCE [LARGE SCALE GENOMIC DNA]</scope>
    <source>
        <strain evidence="3">KACC 12649</strain>
    </source>
</reference>
<feature type="compositionally biased region" description="Basic and acidic residues" evidence="1">
    <location>
        <begin position="38"/>
        <end position="49"/>
    </location>
</feature>